<proteinExistence type="predicted"/>
<organism evidence="1 2">
    <name type="scientific">Rhododendron molle</name>
    <name type="common">Chinese azalea</name>
    <name type="synonym">Azalea mollis</name>
    <dbReference type="NCBI Taxonomy" id="49168"/>
    <lineage>
        <taxon>Eukaryota</taxon>
        <taxon>Viridiplantae</taxon>
        <taxon>Streptophyta</taxon>
        <taxon>Embryophyta</taxon>
        <taxon>Tracheophyta</taxon>
        <taxon>Spermatophyta</taxon>
        <taxon>Magnoliopsida</taxon>
        <taxon>eudicotyledons</taxon>
        <taxon>Gunneridae</taxon>
        <taxon>Pentapetalae</taxon>
        <taxon>asterids</taxon>
        <taxon>Ericales</taxon>
        <taxon>Ericaceae</taxon>
        <taxon>Ericoideae</taxon>
        <taxon>Rhodoreae</taxon>
        <taxon>Rhododendron</taxon>
    </lineage>
</organism>
<evidence type="ECO:0000313" key="1">
    <source>
        <dbReference type="EMBL" id="KAI8570664.1"/>
    </source>
</evidence>
<name>A0ACC0PZT0_RHOML</name>
<evidence type="ECO:0000313" key="2">
    <source>
        <dbReference type="Proteomes" id="UP001062846"/>
    </source>
</evidence>
<protein>
    <submittedName>
        <fullName evidence="1">Uncharacterized protein</fullName>
    </submittedName>
</protein>
<gene>
    <name evidence="1" type="ORF">RHMOL_Rhmol01G0053600</name>
</gene>
<dbReference type="EMBL" id="CM046388">
    <property type="protein sequence ID" value="KAI8570664.1"/>
    <property type="molecule type" value="Genomic_DNA"/>
</dbReference>
<keyword evidence="2" id="KW-1185">Reference proteome</keyword>
<comment type="caution">
    <text evidence="1">The sequence shown here is derived from an EMBL/GenBank/DDBJ whole genome shotgun (WGS) entry which is preliminary data.</text>
</comment>
<accession>A0ACC0PZT0</accession>
<dbReference type="Proteomes" id="UP001062846">
    <property type="component" value="Chromosome 1"/>
</dbReference>
<reference evidence="1" key="1">
    <citation type="submission" date="2022-02" db="EMBL/GenBank/DDBJ databases">
        <title>Plant Genome Project.</title>
        <authorList>
            <person name="Zhang R.-G."/>
        </authorList>
    </citation>
    <scope>NUCLEOTIDE SEQUENCE</scope>
    <source>
        <strain evidence="1">AT1</strain>
    </source>
</reference>
<sequence>MSKRPPRKLNLPLQWGSKKQRSDNFTVEEDKLLMSAWLNISMDAIQEWWSMFHFCVGIRFRTLLPCLREWLHTVWRLTEGEQVIAAFAVRGADNRMVYQPFDEFVQDYQGVFNLGHVSEWNYGFQLNAWLDDLVYHSFVRYSEEVVDQCWYLKKVSMPGATEAFNEFAAALFVQFLNDVMVVMLPSVEFWVIVFDGRYESERLAIPGFRLVVVQLLHWLLVS</sequence>